<dbReference type="Proteomes" id="UP000216857">
    <property type="component" value="Unassembled WGS sequence"/>
</dbReference>
<organism evidence="8 9">
    <name type="scientific">Bordetella genomosp. 9</name>
    <dbReference type="NCBI Taxonomy" id="1416803"/>
    <lineage>
        <taxon>Bacteria</taxon>
        <taxon>Pseudomonadati</taxon>
        <taxon>Pseudomonadota</taxon>
        <taxon>Betaproteobacteria</taxon>
        <taxon>Burkholderiales</taxon>
        <taxon>Alcaligenaceae</taxon>
        <taxon>Bordetella</taxon>
    </lineage>
</organism>
<dbReference type="RefSeq" id="WP_094848631.1">
    <property type="nucleotide sequence ID" value="NZ_NEVJ01000003.1"/>
</dbReference>
<keyword evidence="9" id="KW-1185">Reference proteome</keyword>
<gene>
    <name evidence="8" type="ORF">CAL26_20900</name>
</gene>
<feature type="transmembrane region" description="Helical" evidence="7">
    <location>
        <begin position="129"/>
        <end position="155"/>
    </location>
</feature>
<dbReference type="NCBIfam" id="TIGR01401">
    <property type="entry name" value="fliR_like_III"/>
    <property type="match status" value="1"/>
</dbReference>
<dbReference type="Pfam" id="PF01311">
    <property type="entry name" value="Bac_export_1"/>
    <property type="match status" value="1"/>
</dbReference>
<keyword evidence="3 7" id="KW-1003">Cell membrane</keyword>
<evidence type="ECO:0000313" key="9">
    <source>
        <dbReference type="Proteomes" id="UP000216857"/>
    </source>
</evidence>
<evidence type="ECO:0000256" key="1">
    <source>
        <dbReference type="ARBA" id="ARBA00004651"/>
    </source>
</evidence>
<evidence type="ECO:0000256" key="5">
    <source>
        <dbReference type="ARBA" id="ARBA00022989"/>
    </source>
</evidence>
<sequence>MKGYATYAAVYELLLSMVLTQPRILLLCMMLPVFSKQILPGRLRGALAIALGLLVVPLVLPGTAAAAPVSLFAVLLLVAKEAFIGLVLGFFLAIPFWVIEGVGSVIDYQRGASMGALLNPTMGGETTPTAVLMQLAYGVFFFVGGGISLVLSILYDSFRLWNPWQWYPAFRQDAMPLFLAQLDRLMHLVVLLSAPVVIIMLLAELGLGLASRFTPQLQVFFLAMPIKTGLALFVLVLYVGILFGHIDKEARRADELLPVLTHIWRAP</sequence>
<feature type="transmembrane region" description="Helical" evidence="7">
    <location>
        <begin position="46"/>
        <end position="77"/>
    </location>
</feature>
<proteinExistence type="inferred from homology"/>
<evidence type="ECO:0000256" key="3">
    <source>
        <dbReference type="ARBA" id="ARBA00022475"/>
    </source>
</evidence>
<evidence type="ECO:0000256" key="4">
    <source>
        <dbReference type="ARBA" id="ARBA00022692"/>
    </source>
</evidence>
<dbReference type="OrthoDB" id="9153610at2"/>
<dbReference type="PANTHER" id="PTHR30065:SF1">
    <property type="entry name" value="SURFACE PRESENTATION OF ANTIGENS PROTEIN SPAR"/>
    <property type="match status" value="1"/>
</dbReference>
<name>A0A261R4Q8_9BORD</name>
<evidence type="ECO:0000256" key="6">
    <source>
        <dbReference type="ARBA" id="ARBA00023136"/>
    </source>
</evidence>
<dbReference type="InterPro" id="IPR002010">
    <property type="entry name" value="T3SS_IM_R"/>
</dbReference>
<feature type="transmembrane region" description="Helical" evidence="7">
    <location>
        <begin position="83"/>
        <end position="108"/>
    </location>
</feature>
<reference evidence="8" key="1">
    <citation type="submission" date="2017-05" db="EMBL/GenBank/DDBJ databases">
        <title>Complete and WGS of Bordetella genogroups.</title>
        <authorList>
            <person name="Spilker T."/>
            <person name="Lipuma J."/>
        </authorList>
    </citation>
    <scope>NUCLEOTIDE SEQUENCE</scope>
    <source>
        <strain evidence="8">AU21707</strain>
    </source>
</reference>
<feature type="transmembrane region" description="Helical" evidence="7">
    <location>
        <begin position="185"/>
        <end position="207"/>
    </location>
</feature>
<evidence type="ECO:0000256" key="2">
    <source>
        <dbReference type="ARBA" id="ARBA00009772"/>
    </source>
</evidence>
<comment type="subcellular location">
    <subcellularLocation>
        <location evidence="1 7">Cell membrane</location>
        <topology evidence="1 7">Multi-pass membrane protein</topology>
    </subcellularLocation>
</comment>
<comment type="caution">
    <text evidence="8">The sequence shown here is derived from an EMBL/GenBank/DDBJ whole genome shotgun (WGS) entry which is preliminary data.</text>
</comment>
<dbReference type="PANTHER" id="PTHR30065">
    <property type="entry name" value="FLAGELLAR BIOSYNTHETIC PROTEIN FLIR"/>
    <property type="match status" value="1"/>
</dbReference>
<keyword evidence="4 7" id="KW-0812">Transmembrane</keyword>
<dbReference type="PRINTS" id="PR00953">
    <property type="entry name" value="TYPE3IMRPROT"/>
</dbReference>
<protein>
    <submittedName>
        <fullName evidence="8">EscT/YscT/HrcT family type III secretion system export apparatus protein</fullName>
    </submittedName>
</protein>
<evidence type="ECO:0000313" key="8">
    <source>
        <dbReference type="EMBL" id="OZI20015.1"/>
    </source>
</evidence>
<dbReference type="EMBL" id="NEVJ01000003">
    <property type="protein sequence ID" value="OZI20015.1"/>
    <property type="molecule type" value="Genomic_DNA"/>
</dbReference>
<dbReference type="GO" id="GO:0005886">
    <property type="term" value="C:plasma membrane"/>
    <property type="evidence" value="ECO:0007669"/>
    <property type="project" value="UniProtKB-SubCell"/>
</dbReference>
<keyword evidence="6 7" id="KW-0472">Membrane</keyword>
<evidence type="ECO:0000256" key="7">
    <source>
        <dbReference type="RuleBase" id="RU362072"/>
    </source>
</evidence>
<comment type="similarity">
    <text evidence="2 7">Belongs to the FliR/MopE/SpaR family.</text>
</comment>
<feature type="transmembrane region" description="Helical" evidence="7">
    <location>
        <begin position="219"/>
        <end position="246"/>
    </location>
</feature>
<accession>A0A261R4Q8</accession>
<dbReference type="GO" id="GO:0006605">
    <property type="term" value="P:protein targeting"/>
    <property type="evidence" value="ECO:0007669"/>
    <property type="project" value="UniProtKB-UniRule"/>
</dbReference>
<dbReference type="InterPro" id="IPR006304">
    <property type="entry name" value="T3SS_SpaR/YscT"/>
</dbReference>
<feature type="transmembrane region" description="Helical" evidence="7">
    <location>
        <begin position="13"/>
        <end position="34"/>
    </location>
</feature>
<dbReference type="AlphaFoldDB" id="A0A261R4Q8"/>
<keyword evidence="5 7" id="KW-1133">Transmembrane helix</keyword>